<dbReference type="AlphaFoldDB" id="A0A9N8VYX8"/>
<comment type="caution">
    <text evidence="1">The sequence shown here is derived from an EMBL/GenBank/DDBJ whole genome shotgun (WGS) entry which is preliminary data.</text>
</comment>
<proteinExistence type="predicted"/>
<evidence type="ECO:0000313" key="2">
    <source>
        <dbReference type="Proteomes" id="UP000789396"/>
    </source>
</evidence>
<accession>A0A9N8VYX8</accession>
<keyword evidence="2" id="KW-1185">Reference proteome</keyword>
<dbReference type="Proteomes" id="UP000789396">
    <property type="component" value="Unassembled WGS sequence"/>
</dbReference>
<reference evidence="1" key="1">
    <citation type="submission" date="2021-06" db="EMBL/GenBank/DDBJ databases">
        <authorList>
            <person name="Kallberg Y."/>
            <person name="Tangrot J."/>
            <person name="Rosling A."/>
        </authorList>
    </citation>
    <scope>NUCLEOTIDE SEQUENCE</scope>
    <source>
        <strain evidence="1">IN212</strain>
    </source>
</reference>
<protein>
    <submittedName>
        <fullName evidence="1">12524_t:CDS:1</fullName>
    </submittedName>
</protein>
<dbReference type="OrthoDB" id="2410582at2759"/>
<sequence>MTYAKKEISYIDHELALEDIFIVANENGELDSNDSDSDEDYVGDSEVEFKSLDEILSLEETFDLDHEIFRESGRNNNATSRSKNIVEKDPNYDYNVDSLVAEIFT</sequence>
<name>A0A9N8VYX8_9GLOM</name>
<organism evidence="1 2">
    <name type="scientific">Racocetra fulgida</name>
    <dbReference type="NCBI Taxonomy" id="60492"/>
    <lineage>
        <taxon>Eukaryota</taxon>
        <taxon>Fungi</taxon>
        <taxon>Fungi incertae sedis</taxon>
        <taxon>Mucoromycota</taxon>
        <taxon>Glomeromycotina</taxon>
        <taxon>Glomeromycetes</taxon>
        <taxon>Diversisporales</taxon>
        <taxon>Gigasporaceae</taxon>
        <taxon>Racocetra</taxon>
    </lineage>
</organism>
<gene>
    <name evidence="1" type="ORF">RFULGI_LOCUS864</name>
</gene>
<dbReference type="EMBL" id="CAJVPZ010000433">
    <property type="protein sequence ID" value="CAG8465176.1"/>
    <property type="molecule type" value="Genomic_DNA"/>
</dbReference>
<evidence type="ECO:0000313" key="1">
    <source>
        <dbReference type="EMBL" id="CAG8465176.1"/>
    </source>
</evidence>